<proteinExistence type="predicted"/>
<sequence>MKVTFGDGYEDVDLTGVMNDFSDGRVVEVAVVTGRKAEVGLEVNPNIDPDKDAKLVTVVLVGSIKVPYQIVNYDTGSVGNPGIK</sequence>
<reference evidence="2" key="1">
    <citation type="journal article" date="2022" name="Mol. Ecol. Resour.">
        <title>The genomes of chicory, endive, great burdock and yacon provide insights into Asteraceae palaeo-polyploidization history and plant inulin production.</title>
        <authorList>
            <person name="Fan W."/>
            <person name="Wang S."/>
            <person name="Wang H."/>
            <person name="Wang A."/>
            <person name="Jiang F."/>
            <person name="Liu H."/>
            <person name="Zhao H."/>
            <person name="Xu D."/>
            <person name="Zhang Y."/>
        </authorList>
    </citation>
    <scope>NUCLEOTIDE SEQUENCE [LARGE SCALE GENOMIC DNA]</scope>
    <source>
        <strain evidence="2">cv. Punajuju</strain>
    </source>
</reference>
<protein>
    <submittedName>
        <fullName evidence="1">Uncharacterized protein</fullName>
    </submittedName>
</protein>
<name>A0ACB9E2I3_CICIN</name>
<accession>A0ACB9E2I3</accession>
<gene>
    <name evidence="1" type="ORF">L2E82_25029</name>
</gene>
<evidence type="ECO:0000313" key="2">
    <source>
        <dbReference type="Proteomes" id="UP001055811"/>
    </source>
</evidence>
<organism evidence="1 2">
    <name type="scientific">Cichorium intybus</name>
    <name type="common">Chicory</name>
    <dbReference type="NCBI Taxonomy" id="13427"/>
    <lineage>
        <taxon>Eukaryota</taxon>
        <taxon>Viridiplantae</taxon>
        <taxon>Streptophyta</taxon>
        <taxon>Embryophyta</taxon>
        <taxon>Tracheophyta</taxon>
        <taxon>Spermatophyta</taxon>
        <taxon>Magnoliopsida</taxon>
        <taxon>eudicotyledons</taxon>
        <taxon>Gunneridae</taxon>
        <taxon>Pentapetalae</taxon>
        <taxon>asterids</taxon>
        <taxon>campanulids</taxon>
        <taxon>Asterales</taxon>
        <taxon>Asteraceae</taxon>
        <taxon>Cichorioideae</taxon>
        <taxon>Cichorieae</taxon>
        <taxon>Cichoriinae</taxon>
        <taxon>Cichorium</taxon>
    </lineage>
</organism>
<dbReference type="EMBL" id="CM042012">
    <property type="protein sequence ID" value="KAI3752986.1"/>
    <property type="molecule type" value="Genomic_DNA"/>
</dbReference>
<keyword evidence="2" id="KW-1185">Reference proteome</keyword>
<evidence type="ECO:0000313" key="1">
    <source>
        <dbReference type="EMBL" id="KAI3752986.1"/>
    </source>
</evidence>
<dbReference type="Proteomes" id="UP001055811">
    <property type="component" value="Linkage Group LG04"/>
</dbReference>
<reference evidence="1 2" key="2">
    <citation type="journal article" date="2022" name="Mol. Ecol. Resour.">
        <title>The genomes of chicory, endive, great burdock and yacon provide insights into Asteraceae paleo-polyploidization history and plant inulin production.</title>
        <authorList>
            <person name="Fan W."/>
            <person name="Wang S."/>
            <person name="Wang H."/>
            <person name="Wang A."/>
            <person name="Jiang F."/>
            <person name="Liu H."/>
            <person name="Zhao H."/>
            <person name="Xu D."/>
            <person name="Zhang Y."/>
        </authorList>
    </citation>
    <scope>NUCLEOTIDE SEQUENCE [LARGE SCALE GENOMIC DNA]</scope>
    <source>
        <strain evidence="2">cv. Punajuju</strain>
        <tissue evidence="1">Leaves</tissue>
    </source>
</reference>
<comment type="caution">
    <text evidence="1">The sequence shown here is derived from an EMBL/GenBank/DDBJ whole genome shotgun (WGS) entry which is preliminary data.</text>
</comment>